<accession>A0A382KWM4</accession>
<reference evidence="2" key="1">
    <citation type="submission" date="2018-05" db="EMBL/GenBank/DDBJ databases">
        <authorList>
            <person name="Lanie J.A."/>
            <person name="Ng W.-L."/>
            <person name="Kazmierczak K.M."/>
            <person name="Andrzejewski T.M."/>
            <person name="Davidsen T.M."/>
            <person name="Wayne K.J."/>
            <person name="Tettelin H."/>
            <person name="Glass J.I."/>
            <person name="Rusch D."/>
            <person name="Podicherti R."/>
            <person name="Tsui H.-C.T."/>
            <person name="Winkler M.E."/>
        </authorList>
    </citation>
    <scope>NUCLEOTIDE SEQUENCE</scope>
</reference>
<keyword evidence="1" id="KW-0812">Transmembrane</keyword>
<name>A0A382KWM4_9ZZZZ</name>
<dbReference type="EMBL" id="UINC01083376">
    <property type="protein sequence ID" value="SVC29028.1"/>
    <property type="molecule type" value="Genomic_DNA"/>
</dbReference>
<keyword evidence="1" id="KW-0472">Membrane</keyword>
<gene>
    <name evidence="2" type="ORF">METZ01_LOCUS281882</name>
</gene>
<feature type="transmembrane region" description="Helical" evidence="1">
    <location>
        <begin position="45"/>
        <end position="64"/>
    </location>
</feature>
<sequence length="67" mass="7532">MKNYSMKRKIGKVALFLSSLAVILLLLGMVNIVPFLIEIPQESSIRAHASIAVIFLLIASWAFWNED</sequence>
<keyword evidence="1" id="KW-1133">Transmembrane helix</keyword>
<protein>
    <submittedName>
        <fullName evidence="2">Uncharacterized protein</fullName>
    </submittedName>
</protein>
<dbReference type="AlphaFoldDB" id="A0A382KWM4"/>
<evidence type="ECO:0000256" key="1">
    <source>
        <dbReference type="SAM" id="Phobius"/>
    </source>
</evidence>
<organism evidence="2">
    <name type="scientific">marine metagenome</name>
    <dbReference type="NCBI Taxonomy" id="408172"/>
    <lineage>
        <taxon>unclassified sequences</taxon>
        <taxon>metagenomes</taxon>
        <taxon>ecological metagenomes</taxon>
    </lineage>
</organism>
<feature type="transmembrane region" description="Helical" evidence="1">
    <location>
        <begin position="12"/>
        <end position="33"/>
    </location>
</feature>
<proteinExistence type="predicted"/>
<evidence type="ECO:0000313" key="2">
    <source>
        <dbReference type="EMBL" id="SVC29028.1"/>
    </source>
</evidence>